<proteinExistence type="predicted"/>
<dbReference type="Proteomes" id="UP000238220">
    <property type="component" value="Unassembled WGS sequence"/>
</dbReference>
<protein>
    <recommendedName>
        <fullName evidence="5">Cyclic nucleotide-binding domain-containing protein</fullName>
    </recommendedName>
</protein>
<dbReference type="Gene3D" id="2.60.120.10">
    <property type="entry name" value="Jelly Rolls"/>
    <property type="match status" value="2"/>
</dbReference>
<dbReference type="SUPFAM" id="SSF52821">
    <property type="entry name" value="Rhodanese/Cell cycle control phosphatase"/>
    <property type="match status" value="1"/>
</dbReference>
<dbReference type="PRINTS" id="PR00103">
    <property type="entry name" value="CAMPKINASE"/>
</dbReference>
<dbReference type="CDD" id="cd00038">
    <property type="entry name" value="CAP_ED"/>
    <property type="match status" value="1"/>
</dbReference>
<name>A0A2S5TDV0_9GAMM</name>
<dbReference type="EMBL" id="PSNW01000008">
    <property type="protein sequence ID" value="PPE73174.1"/>
    <property type="molecule type" value="Genomic_DNA"/>
</dbReference>
<dbReference type="InterPro" id="IPR001763">
    <property type="entry name" value="Rhodanese-like_dom"/>
</dbReference>
<dbReference type="SUPFAM" id="SSF51206">
    <property type="entry name" value="cAMP-binding domain-like"/>
    <property type="match status" value="2"/>
</dbReference>
<dbReference type="PROSITE" id="PS50042">
    <property type="entry name" value="CNMP_BINDING_3"/>
    <property type="match status" value="2"/>
</dbReference>
<dbReference type="RefSeq" id="WP_104231213.1">
    <property type="nucleotide sequence ID" value="NZ_PSNW01000008.1"/>
</dbReference>
<dbReference type="PROSITE" id="PS00888">
    <property type="entry name" value="CNMP_BINDING_1"/>
    <property type="match status" value="1"/>
</dbReference>
<dbReference type="OrthoDB" id="9814704at2"/>
<dbReference type="SMART" id="SM00450">
    <property type="entry name" value="RHOD"/>
    <property type="match status" value="1"/>
</dbReference>
<dbReference type="CDD" id="cd00158">
    <property type="entry name" value="RHOD"/>
    <property type="match status" value="1"/>
</dbReference>
<dbReference type="PANTHER" id="PTHR23011">
    <property type="entry name" value="CYCLIC NUCLEOTIDE-BINDING DOMAIN CONTAINING PROTEIN"/>
    <property type="match status" value="1"/>
</dbReference>
<dbReference type="InterPro" id="IPR018490">
    <property type="entry name" value="cNMP-bd_dom_sf"/>
</dbReference>
<evidence type="ECO:0000313" key="3">
    <source>
        <dbReference type="EMBL" id="PPE73174.1"/>
    </source>
</evidence>
<gene>
    <name evidence="3" type="ORF">C3942_15260</name>
</gene>
<comment type="caution">
    <text evidence="3">The sequence shown here is derived from an EMBL/GenBank/DDBJ whole genome shotgun (WGS) entry which is preliminary data.</text>
</comment>
<sequence length="351" mass="38458">MSTGTAIDPAVFANYVPLNALRPESRADLAKKAVVTTGRSGDYLFKIGDSATNAIFLISGELHLEDASGKPIARLRAGDPTAHHRVAHQSPRKVSARCNGPVQYFTVDAGLLDVMLTWDQTGSFEVGELQTGDSASGDDWMAKLLQMRTFQMIPPSNLQAMFMRMQEVKVEPGQVVVKQGDDGDFFYVIMSGRCMVTREQPNQKAVRLAELETGSCFGEEALISDAKRNATVTALTRGSLMRLSKDDFRKLLNEPLARKISLAEAQKLVASGQAKYLDVRLPSEFQAHSLPDSLNLPLYMLRMKLTLVDPKTTWIVCCDTGRRSSVAVFILTQKGYDAYVLDKGIPPPAAA</sequence>
<keyword evidence="4" id="KW-1185">Reference proteome</keyword>
<dbReference type="AlphaFoldDB" id="A0A2S5TDV0"/>
<dbReference type="InterPro" id="IPR018488">
    <property type="entry name" value="cNMP-bd_CS"/>
</dbReference>
<feature type="domain" description="Cyclic nucleotide-binding" evidence="1">
    <location>
        <begin position="17"/>
        <end position="108"/>
    </location>
</feature>
<dbReference type="InterPro" id="IPR036873">
    <property type="entry name" value="Rhodanese-like_dom_sf"/>
</dbReference>
<evidence type="ECO:0008006" key="5">
    <source>
        <dbReference type="Google" id="ProtNLM"/>
    </source>
</evidence>
<dbReference type="InterPro" id="IPR000595">
    <property type="entry name" value="cNMP-bd_dom"/>
</dbReference>
<dbReference type="PROSITE" id="PS50206">
    <property type="entry name" value="RHODANESE_3"/>
    <property type="match status" value="1"/>
</dbReference>
<feature type="domain" description="Rhodanese" evidence="2">
    <location>
        <begin position="270"/>
        <end position="351"/>
    </location>
</feature>
<feature type="domain" description="Cyclic nucleotide-binding" evidence="1">
    <location>
        <begin position="149"/>
        <end position="252"/>
    </location>
</feature>
<reference evidence="3 4" key="1">
    <citation type="submission" date="2018-02" db="EMBL/GenBank/DDBJ databases">
        <title>Genome sequencing of Solimonas sp. HR-BB.</title>
        <authorList>
            <person name="Lee Y."/>
            <person name="Jeon C.O."/>
        </authorList>
    </citation>
    <scope>NUCLEOTIDE SEQUENCE [LARGE SCALE GENOMIC DNA]</scope>
    <source>
        <strain evidence="3 4">HR-BB</strain>
    </source>
</reference>
<dbReference type="InterPro" id="IPR014710">
    <property type="entry name" value="RmlC-like_jellyroll"/>
</dbReference>
<dbReference type="PANTHER" id="PTHR23011:SF28">
    <property type="entry name" value="CYCLIC NUCLEOTIDE-BINDING DOMAIN CONTAINING PROTEIN"/>
    <property type="match status" value="1"/>
</dbReference>
<dbReference type="SMART" id="SM00100">
    <property type="entry name" value="cNMP"/>
    <property type="match status" value="1"/>
</dbReference>
<dbReference type="Gene3D" id="3.40.250.10">
    <property type="entry name" value="Rhodanese-like domain"/>
    <property type="match status" value="1"/>
</dbReference>
<evidence type="ECO:0000313" key="4">
    <source>
        <dbReference type="Proteomes" id="UP000238220"/>
    </source>
</evidence>
<evidence type="ECO:0000259" key="1">
    <source>
        <dbReference type="PROSITE" id="PS50042"/>
    </source>
</evidence>
<dbReference type="Pfam" id="PF00581">
    <property type="entry name" value="Rhodanese"/>
    <property type="match status" value="1"/>
</dbReference>
<accession>A0A2S5TDV0</accession>
<organism evidence="3 4">
    <name type="scientific">Solimonas fluminis</name>
    <dbReference type="NCBI Taxonomy" id="2086571"/>
    <lineage>
        <taxon>Bacteria</taxon>
        <taxon>Pseudomonadati</taxon>
        <taxon>Pseudomonadota</taxon>
        <taxon>Gammaproteobacteria</taxon>
        <taxon>Nevskiales</taxon>
        <taxon>Nevskiaceae</taxon>
        <taxon>Solimonas</taxon>
    </lineage>
</organism>
<evidence type="ECO:0000259" key="2">
    <source>
        <dbReference type="PROSITE" id="PS50206"/>
    </source>
</evidence>
<dbReference type="Pfam" id="PF00027">
    <property type="entry name" value="cNMP_binding"/>
    <property type="match status" value="1"/>
</dbReference>